<evidence type="ECO:0000313" key="4">
    <source>
        <dbReference type="Proteomes" id="UP000248749"/>
    </source>
</evidence>
<organism evidence="3 4">
    <name type="scientific">Micromonospora deserti</name>
    <dbReference type="NCBI Taxonomy" id="2070366"/>
    <lineage>
        <taxon>Bacteria</taxon>
        <taxon>Bacillati</taxon>
        <taxon>Actinomycetota</taxon>
        <taxon>Actinomycetes</taxon>
        <taxon>Micromonosporales</taxon>
        <taxon>Micromonosporaceae</taxon>
        <taxon>Micromonospora</taxon>
    </lineage>
</organism>
<dbReference type="RefSeq" id="WP_111132906.1">
    <property type="nucleotide sequence ID" value="NZ_POUB01000016.1"/>
</dbReference>
<keyword evidence="2" id="KW-0732">Signal</keyword>
<evidence type="ECO:0000313" key="3">
    <source>
        <dbReference type="EMBL" id="PZG01994.1"/>
    </source>
</evidence>
<dbReference type="AlphaFoldDB" id="A0A2W2EAW5"/>
<feature type="chain" id="PRO_5015983927" description="Lipoprotein" evidence="2">
    <location>
        <begin position="23"/>
        <end position="186"/>
    </location>
</feature>
<sequence length="186" mass="19145">MRFMSGLALCLLLTLVAAGCTASDGDQGVATAGGTAKPTSSAAGQDSSGDGVLKYSQCMRQNGVPNFPDPNENGGLDIDLDKIGVSEETVDAAAQKCKEYAPGGGAPQKLDPQKLEQTRQYSRCMRDNGVPNFPDPDENGGISLDPDRLGMDPTGPTMKAAENACEKFLGGGNGERSNNTANGSNG</sequence>
<feature type="region of interest" description="Disordered" evidence="1">
    <location>
        <begin position="27"/>
        <end position="53"/>
    </location>
</feature>
<gene>
    <name evidence="3" type="ORF">C1I99_04735</name>
</gene>
<evidence type="ECO:0000256" key="2">
    <source>
        <dbReference type="SAM" id="SignalP"/>
    </source>
</evidence>
<feature type="region of interest" description="Disordered" evidence="1">
    <location>
        <begin position="126"/>
        <end position="158"/>
    </location>
</feature>
<feature type="compositionally biased region" description="Low complexity" evidence="1">
    <location>
        <begin position="40"/>
        <end position="51"/>
    </location>
</feature>
<proteinExistence type="predicted"/>
<feature type="signal peptide" evidence="2">
    <location>
        <begin position="1"/>
        <end position="22"/>
    </location>
</feature>
<evidence type="ECO:0008006" key="5">
    <source>
        <dbReference type="Google" id="ProtNLM"/>
    </source>
</evidence>
<reference evidence="3 4" key="1">
    <citation type="submission" date="2018-01" db="EMBL/GenBank/DDBJ databases">
        <title>Draft genome sequence of Salinispora sp. 13K206.</title>
        <authorList>
            <person name="Sahin N."/>
            <person name="Saygin H."/>
            <person name="Ay H."/>
        </authorList>
    </citation>
    <scope>NUCLEOTIDE SEQUENCE [LARGE SCALE GENOMIC DNA]</scope>
    <source>
        <strain evidence="3 4">13K206</strain>
    </source>
</reference>
<dbReference type="OrthoDB" id="7949713at2"/>
<keyword evidence="4" id="KW-1185">Reference proteome</keyword>
<dbReference type="Proteomes" id="UP000248749">
    <property type="component" value="Unassembled WGS sequence"/>
</dbReference>
<evidence type="ECO:0000256" key="1">
    <source>
        <dbReference type="SAM" id="MobiDB-lite"/>
    </source>
</evidence>
<dbReference type="PROSITE" id="PS51257">
    <property type="entry name" value="PROKAR_LIPOPROTEIN"/>
    <property type="match status" value="1"/>
</dbReference>
<name>A0A2W2EAW5_9ACTN</name>
<comment type="caution">
    <text evidence="3">The sequence shown here is derived from an EMBL/GenBank/DDBJ whole genome shotgun (WGS) entry which is preliminary data.</text>
</comment>
<accession>A0A2W2EAW5</accession>
<dbReference type="EMBL" id="POUB01000016">
    <property type="protein sequence ID" value="PZG01994.1"/>
    <property type="molecule type" value="Genomic_DNA"/>
</dbReference>
<protein>
    <recommendedName>
        <fullName evidence="5">Lipoprotein</fullName>
    </recommendedName>
</protein>